<comment type="caution">
    <text evidence="2">The sequence shown here is derived from an EMBL/GenBank/DDBJ whole genome shotgun (WGS) entry which is preliminary data.</text>
</comment>
<keyword evidence="3" id="KW-1185">Reference proteome</keyword>
<dbReference type="SUPFAM" id="SSF54593">
    <property type="entry name" value="Glyoxalase/Bleomycin resistance protein/Dihydroxybiphenyl dioxygenase"/>
    <property type="match status" value="1"/>
</dbReference>
<feature type="domain" description="VOC" evidence="1">
    <location>
        <begin position="3"/>
        <end position="117"/>
    </location>
</feature>
<proteinExistence type="predicted"/>
<dbReference type="InterPro" id="IPR041581">
    <property type="entry name" value="Glyoxalase_6"/>
</dbReference>
<dbReference type="CDD" id="cd06587">
    <property type="entry name" value="VOC"/>
    <property type="match status" value="1"/>
</dbReference>
<dbReference type="InterPro" id="IPR037523">
    <property type="entry name" value="VOC_core"/>
</dbReference>
<sequence length="120" mass="13251">MVRLGAVALDTDAPIVLATFWSELLGGQISFSSNDFISIVAGPIRLNVHRVVDYRAPSWPDGSTPKQMHLDIEVCDLEAAEEQALRLGARRADVQPALDRWRVLLDPAGHPFCLTTQFPE</sequence>
<dbReference type="Gene3D" id="3.10.180.10">
    <property type="entry name" value="2,3-Dihydroxybiphenyl 1,2-Dioxygenase, domain 1"/>
    <property type="match status" value="1"/>
</dbReference>
<accession>A0ABT4UWL9</accession>
<dbReference type="PANTHER" id="PTHR35908:SF1">
    <property type="entry name" value="CONSERVED PROTEIN"/>
    <property type="match status" value="1"/>
</dbReference>
<dbReference type="PROSITE" id="PS51819">
    <property type="entry name" value="VOC"/>
    <property type="match status" value="1"/>
</dbReference>
<evidence type="ECO:0000313" key="3">
    <source>
        <dbReference type="Proteomes" id="UP001210380"/>
    </source>
</evidence>
<dbReference type="RefSeq" id="WP_270948784.1">
    <property type="nucleotide sequence ID" value="NZ_JAQGLA010000013.1"/>
</dbReference>
<gene>
    <name evidence="2" type="ORF">OU415_11695</name>
</gene>
<protein>
    <submittedName>
        <fullName evidence="2">VOC family protein</fullName>
    </submittedName>
</protein>
<evidence type="ECO:0000259" key="1">
    <source>
        <dbReference type="PROSITE" id="PS51819"/>
    </source>
</evidence>
<dbReference type="Pfam" id="PF18029">
    <property type="entry name" value="Glyoxalase_6"/>
    <property type="match status" value="1"/>
</dbReference>
<organism evidence="2 3">
    <name type="scientific">Saccharopolyspora oryzae</name>
    <dbReference type="NCBI Taxonomy" id="2997343"/>
    <lineage>
        <taxon>Bacteria</taxon>
        <taxon>Bacillati</taxon>
        <taxon>Actinomycetota</taxon>
        <taxon>Actinomycetes</taxon>
        <taxon>Pseudonocardiales</taxon>
        <taxon>Pseudonocardiaceae</taxon>
        <taxon>Saccharopolyspora</taxon>
    </lineage>
</organism>
<reference evidence="2 3" key="1">
    <citation type="submission" date="2022-11" db="EMBL/GenBank/DDBJ databases">
        <title>Draft genome sequence of Saccharopolyspora sp. WRP15-2 isolated from rhizosphere soils of wild rice in Thailand.</title>
        <authorList>
            <person name="Duangmal K."/>
            <person name="Kammanee S."/>
            <person name="Muangham S."/>
        </authorList>
    </citation>
    <scope>NUCLEOTIDE SEQUENCE [LARGE SCALE GENOMIC DNA]</scope>
    <source>
        <strain evidence="2 3">WRP15-2</strain>
    </source>
</reference>
<dbReference type="Proteomes" id="UP001210380">
    <property type="component" value="Unassembled WGS sequence"/>
</dbReference>
<dbReference type="PANTHER" id="PTHR35908">
    <property type="entry name" value="HYPOTHETICAL FUSION PROTEIN"/>
    <property type="match status" value="1"/>
</dbReference>
<dbReference type="InterPro" id="IPR029068">
    <property type="entry name" value="Glyas_Bleomycin-R_OHBP_Dase"/>
</dbReference>
<name>A0ABT4UWL9_9PSEU</name>
<evidence type="ECO:0000313" key="2">
    <source>
        <dbReference type="EMBL" id="MDA3626100.1"/>
    </source>
</evidence>
<dbReference type="EMBL" id="JAQGLA010000013">
    <property type="protein sequence ID" value="MDA3626100.1"/>
    <property type="molecule type" value="Genomic_DNA"/>
</dbReference>